<gene>
    <name evidence="2" type="ORF">F7D14_00890</name>
</gene>
<dbReference type="InterPro" id="IPR011672">
    <property type="entry name" value="DUF1614"/>
</dbReference>
<evidence type="ECO:0000256" key="1">
    <source>
        <dbReference type="SAM" id="Phobius"/>
    </source>
</evidence>
<dbReference type="EMBL" id="CP044331">
    <property type="protein sequence ID" value="QGM96185.1"/>
    <property type="molecule type" value="Genomic_DNA"/>
</dbReference>
<protein>
    <submittedName>
        <fullName evidence="2">DUF1614 domain-containing protein</fullName>
    </submittedName>
</protein>
<dbReference type="KEGG" id="mpar:F7D14_00890"/>
<dbReference type="Pfam" id="PF07758">
    <property type="entry name" value="DUF1614"/>
    <property type="match status" value="1"/>
</dbReference>
<feature type="transmembrane region" description="Helical" evidence="1">
    <location>
        <begin position="174"/>
        <end position="191"/>
    </location>
</feature>
<feature type="transmembrane region" description="Helical" evidence="1">
    <location>
        <begin position="147"/>
        <end position="167"/>
    </location>
</feature>
<keyword evidence="1" id="KW-0812">Transmembrane</keyword>
<dbReference type="AlphaFoldDB" id="A0A6B8M1L6"/>
<feature type="transmembrane region" description="Helical" evidence="1">
    <location>
        <begin position="95"/>
        <end position="117"/>
    </location>
</feature>
<evidence type="ECO:0000313" key="2">
    <source>
        <dbReference type="EMBL" id="QGM96185.1"/>
    </source>
</evidence>
<feature type="transmembrane region" description="Helical" evidence="1">
    <location>
        <begin position="50"/>
        <end position="75"/>
    </location>
</feature>
<proteinExistence type="predicted"/>
<name>A0A6B8M1L6_9HYPH</name>
<accession>A0A6B8M1L6</accession>
<evidence type="ECO:0000313" key="3">
    <source>
        <dbReference type="Proteomes" id="UP000422569"/>
    </source>
</evidence>
<reference evidence="2 3" key="1">
    <citation type="submission" date="2019-09" db="EMBL/GenBank/DDBJ databases">
        <title>Isolation and complete genome sequencing of Methylocystis species.</title>
        <authorList>
            <person name="Rumah B.L."/>
            <person name="Stead C.E."/>
            <person name="Stevens B.C."/>
            <person name="Minton N.P."/>
            <person name="Grosse-Honebrink A."/>
            <person name="Zhang Y."/>
        </authorList>
    </citation>
    <scope>NUCLEOTIDE SEQUENCE [LARGE SCALE GENOMIC DNA]</scope>
    <source>
        <strain evidence="2 3">BRCS2</strain>
    </source>
</reference>
<feature type="transmembrane region" description="Helical" evidence="1">
    <location>
        <begin position="122"/>
        <end position="141"/>
    </location>
</feature>
<organism evidence="2 3">
    <name type="scientific">Methylocystis parvus</name>
    <dbReference type="NCBI Taxonomy" id="134"/>
    <lineage>
        <taxon>Bacteria</taxon>
        <taxon>Pseudomonadati</taxon>
        <taxon>Pseudomonadota</taxon>
        <taxon>Alphaproteobacteria</taxon>
        <taxon>Hyphomicrobiales</taxon>
        <taxon>Methylocystaceae</taxon>
        <taxon>Methylocystis</taxon>
    </lineage>
</organism>
<feature type="transmembrane region" description="Helical" evidence="1">
    <location>
        <begin position="203"/>
        <end position="229"/>
    </location>
</feature>
<keyword evidence="1" id="KW-0472">Membrane</keyword>
<dbReference type="RefSeq" id="WP_016920033.1">
    <property type="nucleotide sequence ID" value="NZ_CP044331.1"/>
</dbReference>
<feature type="transmembrane region" description="Helical" evidence="1">
    <location>
        <begin position="12"/>
        <end position="30"/>
    </location>
</feature>
<dbReference type="Proteomes" id="UP000422569">
    <property type="component" value="Chromosome"/>
</dbReference>
<sequence>MDFGDAQFLPVAPPFFFLLAGVVAILLILVQLRLLQYAYTQLGVSSQTAVLLLIASLLGSYVNVPIAMLGGGGFVSEREIVYYGVPYVVPRLSGSQTILAVNIGGAVIPTLLSCFLLSRNALWGRGLVAAFGVAAVSHAYAEPVRGIGIALPIFVGPLAATIIAAIVSWRNLAPLAYAGGSLGVLIGADLMNLDKLGRIGTPMLSIGGAGTFDGIFMTGVLSVLLASLIGGRTQNAESYGAP</sequence>
<keyword evidence="3" id="KW-1185">Reference proteome</keyword>
<keyword evidence="1" id="KW-1133">Transmembrane helix</keyword>